<feature type="transmembrane region" description="Helical" evidence="1">
    <location>
        <begin position="14"/>
        <end position="38"/>
    </location>
</feature>
<reference evidence="2" key="1">
    <citation type="submission" date="2021-01" db="EMBL/GenBank/DDBJ databases">
        <authorList>
            <consortium name="Genoscope - CEA"/>
            <person name="William W."/>
        </authorList>
    </citation>
    <scope>NUCLEOTIDE SEQUENCE</scope>
</reference>
<dbReference type="EMBL" id="CAJJDN010000082">
    <property type="protein sequence ID" value="CAD8104670.1"/>
    <property type="molecule type" value="Genomic_DNA"/>
</dbReference>
<gene>
    <name evidence="2" type="ORF">PSON_ATCC_30995.1.T0820237</name>
</gene>
<keyword evidence="1" id="KW-1133">Transmembrane helix</keyword>
<accession>A0A8S1PMM3</accession>
<keyword evidence="3" id="KW-1185">Reference proteome</keyword>
<proteinExistence type="predicted"/>
<dbReference type="Proteomes" id="UP000692954">
    <property type="component" value="Unassembled WGS sequence"/>
</dbReference>
<dbReference type="AlphaFoldDB" id="A0A8S1PMM3"/>
<comment type="caution">
    <text evidence="2">The sequence shown here is derived from an EMBL/GenBank/DDBJ whole genome shotgun (WGS) entry which is preliminary data.</text>
</comment>
<organism evidence="2 3">
    <name type="scientific">Paramecium sonneborni</name>
    <dbReference type="NCBI Taxonomy" id="65129"/>
    <lineage>
        <taxon>Eukaryota</taxon>
        <taxon>Sar</taxon>
        <taxon>Alveolata</taxon>
        <taxon>Ciliophora</taxon>
        <taxon>Intramacronucleata</taxon>
        <taxon>Oligohymenophorea</taxon>
        <taxon>Peniculida</taxon>
        <taxon>Parameciidae</taxon>
        <taxon>Paramecium</taxon>
    </lineage>
</organism>
<evidence type="ECO:0000313" key="3">
    <source>
        <dbReference type="Proteomes" id="UP000692954"/>
    </source>
</evidence>
<evidence type="ECO:0000256" key="1">
    <source>
        <dbReference type="SAM" id="Phobius"/>
    </source>
</evidence>
<sequence length="54" mass="6048">MAEVDDTIKHNERVVIQIILVTNTLSALGATLMILTYFKTINICISNCAFSKYI</sequence>
<dbReference type="OrthoDB" id="317639at2759"/>
<keyword evidence="1" id="KW-0812">Transmembrane</keyword>
<evidence type="ECO:0000313" key="2">
    <source>
        <dbReference type="EMBL" id="CAD8104670.1"/>
    </source>
</evidence>
<protein>
    <submittedName>
        <fullName evidence="2">Uncharacterized protein</fullName>
    </submittedName>
</protein>
<keyword evidence="1" id="KW-0472">Membrane</keyword>
<name>A0A8S1PMM3_9CILI</name>